<dbReference type="PANTHER" id="PTHR39425">
    <property type="entry name" value="LIPOPROTEIN CYTOCHROME C"/>
    <property type="match status" value="1"/>
</dbReference>
<evidence type="ECO:0000256" key="2">
    <source>
        <dbReference type="ARBA" id="ARBA00022723"/>
    </source>
</evidence>
<feature type="transmembrane region" description="Helical" evidence="5">
    <location>
        <begin position="147"/>
        <end position="167"/>
    </location>
</feature>
<evidence type="ECO:0000256" key="6">
    <source>
        <dbReference type="SAM" id="SignalP"/>
    </source>
</evidence>
<keyword evidence="1 4" id="KW-0349">Heme</keyword>
<organism evidence="8">
    <name type="scientific">uncultured Aureispira sp</name>
    <dbReference type="NCBI Taxonomy" id="1331704"/>
    <lineage>
        <taxon>Bacteria</taxon>
        <taxon>Pseudomonadati</taxon>
        <taxon>Bacteroidota</taxon>
        <taxon>Saprospiria</taxon>
        <taxon>Saprospirales</taxon>
        <taxon>Saprospiraceae</taxon>
        <taxon>Aureispira</taxon>
        <taxon>environmental samples</taxon>
    </lineage>
</organism>
<dbReference type="CDD" id="cd08168">
    <property type="entry name" value="Cytochrom_C3"/>
    <property type="match status" value="1"/>
</dbReference>
<keyword evidence="6" id="KW-0732">Signal</keyword>
<gene>
    <name evidence="8" type="ORF">HELGO_WM10078</name>
</gene>
<keyword evidence="5" id="KW-1133">Transmembrane helix</keyword>
<evidence type="ECO:0000256" key="4">
    <source>
        <dbReference type="PROSITE-ProRule" id="PRU00433"/>
    </source>
</evidence>
<evidence type="ECO:0000256" key="3">
    <source>
        <dbReference type="ARBA" id="ARBA00023004"/>
    </source>
</evidence>
<dbReference type="PANTHER" id="PTHR39425:SF1">
    <property type="entry name" value="CYTOCHROME C7-LIKE DOMAIN-CONTAINING PROTEIN"/>
    <property type="match status" value="1"/>
</dbReference>
<feature type="transmembrane region" description="Helical" evidence="5">
    <location>
        <begin position="188"/>
        <end position="211"/>
    </location>
</feature>
<dbReference type="GO" id="GO:0046872">
    <property type="term" value="F:metal ion binding"/>
    <property type="evidence" value="ECO:0007669"/>
    <property type="project" value="UniProtKB-KW"/>
</dbReference>
<dbReference type="Gene3D" id="1.10.760.10">
    <property type="entry name" value="Cytochrome c-like domain"/>
    <property type="match status" value="1"/>
</dbReference>
<evidence type="ECO:0000259" key="7">
    <source>
        <dbReference type="PROSITE" id="PS51007"/>
    </source>
</evidence>
<dbReference type="InterPro" id="IPR036280">
    <property type="entry name" value="Multihaem_cyt_sf"/>
</dbReference>
<evidence type="ECO:0000313" key="8">
    <source>
        <dbReference type="EMBL" id="CAA6798594.1"/>
    </source>
</evidence>
<keyword evidence="5" id="KW-0812">Transmembrane</keyword>
<keyword evidence="2 4" id="KW-0479">Metal-binding</keyword>
<dbReference type="InterPro" id="IPR036909">
    <property type="entry name" value="Cyt_c-like_dom_sf"/>
</dbReference>
<dbReference type="Gene3D" id="3.90.10.10">
    <property type="entry name" value="Cytochrome C3"/>
    <property type="match status" value="2"/>
</dbReference>
<protein>
    <submittedName>
        <fullName evidence="8">Molybdopterin oxidoreductase subunit, predicted chaperone protein HtpG</fullName>
    </submittedName>
</protein>
<dbReference type="EMBL" id="CACVAQ010000008">
    <property type="protein sequence ID" value="CAA6798594.1"/>
    <property type="molecule type" value="Genomic_DNA"/>
</dbReference>
<dbReference type="PROSITE" id="PS51007">
    <property type="entry name" value="CYTC"/>
    <property type="match status" value="1"/>
</dbReference>
<dbReference type="AlphaFoldDB" id="A0A6S6S2R4"/>
<dbReference type="GO" id="GO:0009055">
    <property type="term" value="F:electron transfer activity"/>
    <property type="evidence" value="ECO:0007669"/>
    <property type="project" value="InterPro"/>
</dbReference>
<proteinExistence type="predicted"/>
<accession>A0A6S6S2R4</accession>
<dbReference type="Pfam" id="PF00034">
    <property type="entry name" value="Cytochrom_C"/>
    <property type="match status" value="1"/>
</dbReference>
<evidence type="ECO:0000256" key="1">
    <source>
        <dbReference type="ARBA" id="ARBA00022617"/>
    </source>
</evidence>
<name>A0A6S6S2R4_9BACT</name>
<dbReference type="SUPFAM" id="SSF46626">
    <property type="entry name" value="Cytochrome c"/>
    <property type="match status" value="1"/>
</dbReference>
<sequence>MIYQRLLSFCAITLLIVMLPNWSMAADAVNGKSLFLEKCASCHNINMVSDMTGPALQTAQENWAEYPGAIYEWIRNSEGLAASGNPRAIQMVEWSPSAMTAFENLKDAQIDDILEFVKEKSSAKASGATGTTEDTKITKSESESSPWLGYSLVAVLLLAIALLGRYINSLTRLSQQQAGAVVTAEKSILGVLLGPSVVKLLIFVAVLFGGYTTVNNAIDMGRQQDYAPEQPINFSHKIHSGDNGIDCQYCHDGARRSKHSVIPASNTCINCHANIQKGSKDGTKELIKVYAASGFNPLSNSYLPEDMSGEERANVYKKWLRKTYNKEWKENETTVNKMIDEQLASIKGTYSKPIEWVRVHNLPDHVYFNHAQHVTVGKVKCETCHGEVAEMDVVKQHSPLSMGWCINCHRQTEVQFKDGLNEGKNSPYDGKKNKANAYYTDYKYYEQYHKELDDKKRKGVTVEEIGGLECQKCHY</sequence>
<evidence type="ECO:0000256" key="5">
    <source>
        <dbReference type="SAM" id="Phobius"/>
    </source>
</evidence>
<reference evidence="8" key="1">
    <citation type="submission" date="2020-01" db="EMBL/GenBank/DDBJ databases">
        <authorList>
            <person name="Meier V. D."/>
            <person name="Meier V D."/>
        </authorList>
    </citation>
    <scope>NUCLEOTIDE SEQUENCE</scope>
    <source>
        <strain evidence="8">HLG_WM_MAG_10</strain>
    </source>
</reference>
<dbReference type="InterPro" id="IPR009056">
    <property type="entry name" value="Cyt_c-like_dom"/>
</dbReference>
<keyword evidence="5" id="KW-0472">Membrane</keyword>
<keyword evidence="3 4" id="KW-0408">Iron</keyword>
<dbReference type="GO" id="GO:0020037">
    <property type="term" value="F:heme binding"/>
    <property type="evidence" value="ECO:0007669"/>
    <property type="project" value="InterPro"/>
</dbReference>
<dbReference type="SUPFAM" id="SSF48695">
    <property type="entry name" value="Multiheme cytochromes"/>
    <property type="match status" value="1"/>
</dbReference>
<feature type="signal peptide" evidence="6">
    <location>
        <begin position="1"/>
        <end position="25"/>
    </location>
</feature>
<feature type="domain" description="Cytochrome c" evidence="7">
    <location>
        <begin position="26"/>
        <end position="121"/>
    </location>
</feature>
<feature type="chain" id="PRO_5027724482" evidence="6">
    <location>
        <begin position="26"/>
        <end position="475"/>
    </location>
</feature>